<dbReference type="CDD" id="cd17320">
    <property type="entry name" value="MFS_MdfA_MDR_like"/>
    <property type="match status" value="1"/>
</dbReference>
<dbReference type="GO" id="GO:1990961">
    <property type="term" value="P:xenobiotic detoxification by transmembrane export across the plasma membrane"/>
    <property type="evidence" value="ECO:0007669"/>
    <property type="project" value="TreeGrafter"/>
</dbReference>
<evidence type="ECO:0000256" key="5">
    <source>
        <dbReference type="SAM" id="Phobius"/>
    </source>
</evidence>
<evidence type="ECO:0000313" key="8">
    <source>
        <dbReference type="Proteomes" id="UP000240904"/>
    </source>
</evidence>
<evidence type="ECO:0000256" key="4">
    <source>
        <dbReference type="ARBA" id="ARBA00023136"/>
    </source>
</evidence>
<dbReference type="RefSeq" id="WP_107284981.1">
    <property type="nucleotide sequence ID" value="NZ_PYMC01000020.1"/>
</dbReference>
<feature type="transmembrane region" description="Helical" evidence="5">
    <location>
        <begin position="158"/>
        <end position="183"/>
    </location>
</feature>
<keyword evidence="2 5" id="KW-0812">Transmembrane</keyword>
<organism evidence="7 8">
    <name type="scientific">Photobacterium lipolyticum</name>
    <dbReference type="NCBI Taxonomy" id="266810"/>
    <lineage>
        <taxon>Bacteria</taxon>
        <taxon>Pseudomonadati</taxon>
        <taxon>Pseudomonadota</taxon>
        <taxon>Gammaproteobacteria</taxon>
        <taxon>Vibrionales</taxon>
        <taxon>Vibrionaceae</taxon>
        <taxon>Photobacterium</taxon>
    </lineage>
</organism>
<dbReference type="Proteomes" id="UP000240904">
    <property type="component" value="Unassembled WGS sequence"/>
</dbReference>
<feature type="transmembrane region" description="Helical" evidence="5">
    <location>
        <begin position="98"/>
        <end position="121"/>
    </location>
</feature>
<comment type="caution">
    <text evidence="7">The sequence shown here is derived from an EMBL/GenBank/DDBJ whole genome shotgun (WGS) entry which is preliminary data.</text>
</comment>
<dbReference type="GO" id="GO:0005886">
    <property type="term" value="C:plasma membrane"/>
    <property type="evidence" value="ECO:0007669"/>
    <property type="project" value="TreeGrafter"/>
</dbReference>
<dbReference type="InterPro" id="IPR036259">
    <property type="entry name" value="MFS_trans_sf"/>
</dbReference>
<gene>
    <name evidence="7" type="ORF">C9I89_19420</name>
</gene>
<sequence>MERFNWKPLLLACLIVSIGQLSLGLVFPSLPWIAQDLQLSADQVQLLVSGYLLGFGPSQLIYGPLSDVFGRRPVLLFGLLIALLGLVLAVTHADTFSWLLAGRFVQGLGAGSVAVLARATMRDSYQNQNLVKAMTWVAIVAAFTPIVAPVIGGMVNHYWGWLAVFILLLVYIAAIWLVLVFTFTETLSHSSRPQSVGKLVFSYFTLLRERHFLSFAGIGWINFSLVVISISLMPFIMQVQIGMSSDQYAFWAMIPAFGMLTGGLLCQRIRPVVGTQKILQLAPLIHLLAGLVLMIAPVSAGWVSAGHFLLAMANGMAFPCAQSMLLVPYGNRAGTVSALSGACQMVSASLISSMLLKSGISQPWHLGVVLLVAAFIGLMLVAVGTKSESGKQAAAALN</sequence>
<evidence type="ECO:0000256" key="3">
    <source>
        <dbReference type="ARBA" id="ARBA00022989"/>
    </source>
</evidence>
<dbReference type="Gene3D" id="1.20.1720.10">
    <property type="entry name" value="Multidrug resistance protein D"/>
    <property type="match status" value="1"/>
</dbReference>
<feature type="transmembrane region" description="Helical" evidence="5">
    <location>
        <begin position="278"/>
        <end position="302"/>
    </location>
</feature>
<feature type="transmembrane region" description="Helical" evidence="5">
    <location>
        <begin position="212"/>
        <end position="236"/>
    </location>
</feature>
<dbReference type="Pfam" id="PF07690">
    <property type="entry name" value="MFS_1"/>
    <property type="match status" value="1"/>
</dbReference>
<dbReference type="OrthoDB" id="9814303at2"/>
<dbReference type="InterPro" id="IPR011701">
    <property type="entry name" value="MFS"/>
</dbReference>
<feature type="transmembrane region" description="Helical" evidence="5">
    <location>
        <begin position="362"/>
        <end position="383"/>
    </location>
</feature>
<feature type="domain" description="Major facilitator superfamily (MFS) profile" evidence="6">
    <location>
        <begin position="8"/>
        <end position="391"/>
    </location>
</feature>
<feature type="transmembrane region" description="Helical" evidence="5">
    <location>
        <begin position="74"/>
        <end position="92"/>
    </location>
</feature>
<dbReference type="InterPro" id="IPR020846">
    <property type="entry name" value="MFS_dom"/>
</dbReference>
<dbReference type="PANTHER" id="PTHR23502:SF75">
    <property type="entry name" value="MULTIDRUG RESISTANCE PROTEIN D"/>
    <property type="match status" value="1"/>
</dbReference>
<evidence type="ECO:0000256" key="1">
    <source>
        <dbReference type="ARBA" id="ARBA00004141"/>
    </source>
</evidence>
<dbReference type="AlphaFoldDB" id="A0A2T3MSZ2"/>
<proteinExistence type="predicted"/>
<evidence type="ECO:0000313" key="7">
    <source>
        <dbReference type="EMBL" id="PSW01657.1"/>
    </source>
</evidence>
<dbReference type="PANTHER" id="PTHR23502">
    <property type="entry name" value="MAJOR FACILITATOR SUPERFAMILY"/>
    <property type="match status" value="1"/>
</dbReference>
<dbReference type="PRINTS" id="PR01036">
    <property type="entry name" value="TCRTETB"/>
</dbReference>
<dbReference type="EMBL" id="PYMC01000020">
    <property type="protein sequence ID" value="PSW01657.1"/>
    <property type="molecule type" value="Genomic_DNA"/>
</dbReference>
<dbReference type="SUPFAM" id="SSF103473">
    <property type="entry name" value="MFS general substrate transporter"/>
    <property type="match status" value="1"/>
</dbReference>
<keyword evidence="8" id="KW-1185">Reference proteome</keyword>
<dbReference type="GO" id="GO:0022857">
    <property type="term" value="F:transmembrane transporter activity"/>
    <property type="evidence" value="ECO:0007669"/>
    <property type="project" value="InterPro"/>
</dbReference>
<name>A0A2T3MSZ2_9GAMM</name>
<feature type="transmembrane region" description="Helical" evidence="5">
    <location>
        <begin position="43"/>
        <end position="62"/>
    </location>
</feature>
<reference evidence="7 8" key="1">
    <citation type="submission" date="2018-03" db="EMBL/GenBank/DDBJ databases">
        <title>Whole genome sequencing of Histamine producing bacteria.</title>
        <authorList>
            <person name="Butler K."/>
        </authorList>
    </citation>
    <scope>NUCLEOTIDE SEQUENCE [LARGE SCALE GENOMIC DNA]</scope>
    <source>
        <strain evidence="7 8">DSM 16190</strain>
    </source>
</reference>
<feature type="transmembrane region" description="Helical" evidence="5">
    <location>
        <begin position="248"/>
        <end position="266"/>
    </location>
</feature>
<protein>
    <submittedName>
        <fullName evidence="7">MFS transporter</fullName>
    </submittedName>
</protein>
<comment type="subcellular location">
    <subcellularLocation>
        <location evidence="1">Membrane</location>
        <topology evidence="1">Multi-pass membrane protein</topology>
    </subcellularLocation>
</comment>
<evidence type="ECO:0000259" key="6">
    <source>
        <dbReference type="PROSITE" id="PS50850"/>
    </source>
</evidence>
<dbReference type="PROSITE" id="PS50850">
    <property type="entry name" value="MFS"/>
    <property type="match status" value="1"/>
</dbReference>
<keyword evidence="4 5" id="KW-0472">Membrane</keyword>
<evidence type="ECO:0000256" key="2">
    <source>
        <dbReference type="ARBA" id="ARBA00022692"/>
    </source>
</evidence>
<accession>A0A2T3MSZ2</accession>
<feature type="transmembrane region" description="Helical" evidence="5">
    <location>
        <begin position="133"/>
        <end position="152"/>
    </location>
</feature>
<keyword evidence="3 5" id="KW-1133">Transmembrane helix</keyword>